<dbReference type="GO" id="GO:0051082">
    <property type="term" value="F:unfolded protein binding"/>
    <property type="evidence" value="ECO:0007669"/>
    <property type="project" value="InterPro"/>
</dbReference>
<dbReference type="Pfam" id="PF02556">
    <property type="entry name" value="SecB"/>
    <property type="match status" value="1"/>
</dbReference>
<evidence type="ECO:0000313" key="8">
    <source>
        <dbReference type="EMBL" id="BBF81161.1"/>
    </source>
</evidence>
<dbReference type="SUPFAM" id="SSF54611">
    <property type="entry name" value="SecB-like"/>
    <property type="match status" value="1"/>
</dbReference>
<evidence type="ECO:0000256" key="1">
    <source>
        <dbReference type="ARBA" id="ARBA00009990"/>
    </source>
</evidence>
<dbReference type="PANTHER" id="PTHR36918">
    <property type="match status" value="1"/>
</dbReference>
<reference evidence="9" key="1">
    <citation type="journal article" date="2017" name="Biotechnol. Biofuels">
        <title>Evaluation of environmental bacterial communities as a factor affecting the growth of duckweed Lemna minor.</title>
        <authorList>
            <person name="Ishizawa H."/>
            <person name="Kuroda M."/>
            <person name="Morikawa M."/>
            <person name="Ike M."/>
        </authorList>
    </citation>
    <scope>NUCLEOTIDE SEQUENCE [LARGE SCALE GENOMIC DNA]</scope>
    <source>
        <strain evidence="9">M6</strain>
    </source>
</reference>
<accession>A0A3G9G5T4</accession>
<dbReference type="InterPro" id="IPR035958">
    <property type="entry name" value="SecB-like_sf"/>
</dbReference>
<sequence>MADDSIPAENGTAPATDAQGSPLPANMQVLAQFIRDFSFENPRAPNSLRMDQRPEIDMGVEMNAKGRPDGLFEVDLKLSVKASNPEGPMFAIELVYGGLFQLANVPQAAIEPTLLVECPRYLFPFARRIIADATSDGGFFPPFFVEPIDFAALYMQQKGQIGETAGQA</sequence>
<protein>
    <recommendedName>
        <fullName evidence="6">Protein-export protein SecB</fullName>
    </recommendedName>
</protein>
<dbReference type="InterPro" id="IPR003708">
    <property type="entry name" value="SecB"/>
</dbReference>
<comment type="similarity">
    <text evidence="1 6">Belongs to the SecB family.</text>
</comment>
<keyword evidence="5 6" id="KW-0143">Chaperone</keyword>
<dbReference type="NCBIfam" id="NF004392">
    <property type="entry name" value="PRK05751.1-3"/>
    <property type="match status" value="1"/>
</dbReference>
<dbReference type="GO" id="GO:0051262">
    <property type="term" value="P:protein tetramerization"/>
    <property type="evidence" value="ECO:0007669"/>
    <property type="project" value="InterPro"/>
</dbReference>
<dbReference type="NCBIfam" id="TIGR00809">
    <property type="entry name" value="secB"/>
    <property type="match status" value="1"/>
</dbReference>
<evidence type="ECO:0000256" key="7">
    <source>
        <dbReference type="SAM" id="MobiDB-lite"/>
    </source>
</evidence>
<evidence type="ECO:0000256" key="3">
    <source>
        <dbReference type="ARBA" id="ARBA00022927"/>
    </source>
</evidence>
<name>A0A3G9G5T4_9CAUL</name>
<dbReference type="GO" id="GO:0006457">
    <property type="term" value="P:protein folding"/>
    <property type="evidence" value="ECO:0007669"/>
    <property type="project" value="UniProtKB-UniRule"/>
</dbReference>
<comment type="function">
    <text evidence="6">One of the proteins required for the normal export of preproteins out of the cell cytoplasm. It is a molecular chaperone that binds to a subset of precursor proteins, maintaining them in a translocation-competent state. It also specifically binds to its receptor SecA.</text>
</comment>
<dbReference type="HAMAP" id="MF_00821">
    <property type="entry name" value="SecB"/>
    <property type="match status" value="1"/>
</dbReference>
<dbReference type="EMBL" id="AP018827">
    <property type="protein sequence ID" value="BBF81161.1"/>
    <property type="molecule type" value="Genomic_DNA"/>
</dbReference>
<dbReference type="PRINTS" id="PR01594">
    <property type="entry name" value="SECBCHAPRONE"/>
</dbReference>
<evidence type="ECO:0000313" key="9">
    <source>
        <dbReference type="Proteomes" id="UP000278756"/>
    </source>
</evidence>
<dbReference type="GO" id="GO:0005737">
    <property type="term" value="C:cytoplasm"/>
    <property type="evidence" value="ECO:0007669"/>
    <property type="project" value="UniProtKB-SubCell"/>
</dbReference>
<dbReference type="AlphaFoldDB" id="A0A3G9G5T4"/>
<evidence type="ECO:0000256" key="4">
    <source>
        <dbReference type="ARBA" id="ARBA00023010"/>
    </source>
</evidence>
<evidence type="ECO:0000256" key="5">
    <source>
        <dbReference type="ARBA" id="ARBA00023186"/>
    </source>
</evidence>
<comment type="subcellular location">
    <subcellularLocation>
        <location evidence="6">Cytoplasm</location>
    </subcellularLocation>
</comment>
<gene>
    <name evidence="6" type="primary">secB</name>
    <name evidence="8" type="ORF">EM6_1757</name>
</gene>
<evidence type="ECO:0000256" key="2">
    <source>
        <dbReference type="ARBA" id="ARBA00022448"/>
    </source>
</evidence>
<organism evidence="8 9">
    <name type="scientific">Asticcacaulis excentricus</name>
    <dbReference type="NCBI Taxonomy" id="78587"/>
    <lineage>
        <taxon>Bacteria</taxon>
        <taxon>Pseudomonadati</taxon>
        <taxon>Pseudomonadota</taxon>
        <taxon>Alphaproteobacteria</taxon>
        <taxon>Caulobacterales</taxon>
        <taxon>Caulobacteraceae</taxon>
        <taxon>Asticcacaulis</taxon>
    </lineage>
</organism>
<dbReference type="OrthoDB" id="9795145at2"/>
<dbReference type="PANTHER" id="PTHR36918:SF1">
    <property type="entry name" value="PROTEIN-EXPORT PROTEIN SECB"/>
    <property type="match status" value="1"/>
</dbReference>
<keyword evidence="6" id="KW-0963">Cytoplasm</keyword>
<comment type="subunit">
    <text evidence="6">Homotetramer, a dimer of dimers. One homotetramer interacts with 1 SecA dimer.</text>
</comment>
<dbReference type="RefSeq" id="WP_126422040.1">
    <property type="nucleotide sequence ID" value="NZ_AP018827.1"/>
</dbReference>
<evidence type="ECO:0000256" key="6">
    <source>
        <dbReference type="HAMAP-Rule" id="MF_00821"/>
    </source>
</evidence>
<feature type="region of interest" description="Disordered" evidence="7">
    <location>
        <begin position="1"/>
        <end position="22"/>
    </location>
</feature>
<keyword evidence="4 6" id="KW-0811">Translocation</keyword>
<keyword evidence="3 6" id="KW-0653">Protein transport</keyword>
<reference evidence="9" key="2">
    <citation type="journal article" date="2017" name="Plant Physiol. Biochem.">
        <title>Differential oxidative and antioxidative response of duckweed Lemna minor toward plant growth promoting/inhibiting bacteria.</title>
        <authorList>
            <person name="Ishizawa H."/>
            <person name="Kuroda M."/>
            <person name="Morikawa M."/>
            <person name="Ike M."/>
        </authorList>
    </citation>
    <scope>NUCLEOTIDE SEQUENCE [LARGE SCALE GENOMIC DNA]</scope>
    <source>
        <strain evidence="9">M6</strain>
    </source>
</reference>
<dbReference type="GO" id="GO:0015031">
    <property type="term" value="P:protein transport"/>
    <property type="evidence" value="ECO:0007669"/>
    <property type="project" value="UniProtKB-UniRule"/>
</dbReference>
<proteinExistence type="inferred from homology"/>
<keyword evidence="2 6" id="KW-0813">Transport</keyword>
<dbReference type="Proteomes" id="UP000278756">
    <property type="component" value="Chromosome 1"/>
</dbReference>
<dbReference type="Gene3D" id="3.10.420.10">
    <property type="entry name" value="SecB-like"/>
    <property type="match status" value="1"/>
</dbReference>